<proteinExistence type="predicted"/>
<protein>
    <submittedName>
        <fullName evidence="2">Uncharacterized protein</fullName>
    </submittedName>
</protein>
<organism evidence="2 3">
    <name type="scientific">Stenotrophomonas aracearum</name>
    <dbReference type="NCBI Taxonomy" id="3003272"/>
    <lineage>
        <taxon>Bacteria</taxon>
        <taxon>Pseudomonadati</taxon>
        <taxon>Pseudomonadota</taxon>
        <taxon>Gammaproteobacteria</taxon>
        <taxon>Lysobacterales</taxon>
        <taxon>Lysobacteraceae</taxon>
        <taxon>Stenotrophomonas</taxon>
    </lineage>
</organism>
<gene>
    <name evidence="2" type="ORF">PDM28_03665</name>
</gene>
<accession>A0ABY9YFG4</accession>
<dbReference type="EMBL" id="CP115543">
    <property type="protein sequence ID" value="WNH49440.1"/>
    <property type="molecule type" value="Genomic_DNA"/>
</dbReference>
<dbReference type="Proteomes" id="UP001305421">
    <property type="component" value="Chromosome"/>
</dbReference>
<evidence type="ECO:0000313" key="2">
    <source>
        <dbReference type="EMBL" id="WNH49440.1"/>
    </source>
</evidence>
<keyword evidence="3" id="KW-1185">Reference proteome</keyword>
<evidence type="ECO:0000256" key="1">
    <source>
        <dbReference type="SAM" id="MobiDB-lite"/>
    </source>
</evidence>
<name>A0ABY9YFG4_9GAMM</name>
<reference evidence="2 3" key="1">
    <citation type="submission" date="2022-12" db="EMBL/GenBank/DDBJ databases">
        <title>Two new species, Stenotrophomonas aracearum and Stenotrophomonas oahuensis, isolated from Anthurium (Araceae family) in Hawaii.</title>
        <authorList>
            <person name="Chunag S.C."/>
            <person name="Dobhal S."/>
            <person name="Alvarez A."/>
            <person name="Arif M."/>
        </authorList>
    </citation>
    <scope>NUCLEOTIDE SEQUENCE [LARGE SCALE GENOMIC DNA]</scope>
    <source>
        <strain evidence="2 3">A5588</strain>
    </source>
</reference>
<sequence>MTFPIRPVSPISATQRSMRTRQDPELAAAAMEKKPSEATALLGELLDRIENEGSRPGVSHFIDPAAEASAQLSRFVESASNGPPPSRESFARQLIYVGEVEKNLREQLGAARTDEKREELREALQTLVKVKRFRGD</sequence>
<dbReference type="RefSeq" id="WP_311183862.1">
    <property type="nucleotide sequence ID" value="NZ_CP115543.1"/>
</dbReference>
<feature type="region of interest" description="Disordered" evidence="1">
    <location>
        <begin position="1"/>
        <end position="34"/>
    </location>
</feature>
<evidence type="ECO:0000313" key="3">
    <source>
        <dbReference type="Proteomes" id="UP001305421"/>
    </source>
</evidence>